<sequence>MYYHAIGTVLQRFSLLCIIEALWRRVRFNCVMDIYWLLGLLKSMSMFRAYNFGL</sequence>
<accession>A0AAX6HCP0</accession>
<keyword evidence="2" id="KW-1185">Reference proteome</keyword>
<evidence type="ECO:0000313" key="2">
    <source>
        <dbReference type="Proteomes" id="UP001140949"/>
    </source>
</evidence>
<gene>
    <name evidence="1" type="ORF">M6B38_321490</name>
</gene>
<dbReference type="Proteomes" id="UP001140949">
    <property type="component" value="Unassembled WGS sequence"/>
</dbReference>
<protein>
    <submittedName>
        <fullName evidence="1">Uncharacterized protein</fullName>
    </submittedName>
</protein>
<dbReference type="EMBL" id="JANAVB010010794">
    <property type="protein sequence ID" value="KAJ6838351.1"/>
    <property type="molecule type" value="Genomic_DNA"/>
</dbReference>
<evidence type="ECO:0000313" key="1">
    <source>
        <dbReference type="EMBL" id="KAJ6838351.1"/>
    </source>
</evidence>
<dbReference type="AlphaFoldDB" id="A0AAX6HCP0"/>
<comment type="caution">
    <text evidence="1">The sequence shown here is derived from an EMBL/GenBank/DDBJ whole genome shotgun (WGS) entry which is preliminary data.</text>
</comment>
<reference evidence="1" key="1">
    <citation type="journal article" date="2023" name="GigaByte">
        <title>Genome assembly of the bearded iris, Iris pallida Lam.</title>
        <authorList>
            <person name="Bruccoleri R.E."/>
            <person name="Oakeley E.J."/>
            <person name="Faust A.M.E."/>
            <person name="Altorfer M."/>
            <person name="Dessus-Babus S."/>
            <person name="Burckhardt D."/>
            <person name="Oertli M."/>
            <person name="Naumann U."/>
            <person name="Petersen F."/>
            <person name="Wong J."/>
        </authorList>
    </citation>
    <scope>NUCLEOTIDE SEQUENCE</scope>
    <source>
        <strain evidence="1">GSM-AAB239-AS_SAM_17_03QT</strain>
    </source>
</reference>
<proteinExistence type="predicted"/>
<organism evidence="1 2">
    <name type="scientific">Iris pallida</name>
    <name type="common">Sweet iris</name>
    <dbReference type="NCBI Taxonomy" id="29817"/>
    <lineage>
        <taxon>Eukaryota</taxon>
        <taxon>Viridiplantae</taxon>
        <taxon>Streptophyta</taxon>
        <taxon>Embryophyta</taxon>
        <taxon>Tracheophyta</taxon>
        <taxon>Spermatophyta</taxon>
        <taxon>Magnoliopsida</taxon>
        <taxon>Liliopsida</taxon>
        <taxon>Asparagales</taxon>
        <taxon>Iridaceae</taxon>
        <taxon>Iridoideae</taxon>
        <taxon>Irideae</taxon>
        <taxon>Iris</taxon>
    </lineage>
</organism>
<reference evidence="1" key="2">
    <citation type="submission" date="2023-04" db="EMBL/GenBank/DDBJ databases">
        <authorList>
            <person name="Bruccoleri R.E."/>
            <person name="Oakeley E.J."/>
            <person name="Faust A.-M."/>
            <person name="Dessus-Babus S."/>
            <person name="Altorfer M."/>
            <person name="Burckhardt D."/>
            <person name="Oertli M."/>
            <person name="Naumann U."/>
            <person name="Petersen F."/>
            <person name="Wong J."/>
        </authorList>
    </citation>
    <scope>NUCLEOTIDE SEQUENCE</scope>
    <source>
        <strain evidence="1">GSM-AAB239-AS_SAM_17_03QT</strain>
        <tissue evidence="1">Leaf</tissue>
    </source>
</reference>
<name>A0AAX6HCP0_IRIPA</name>